<dbReference type="CDD" id="cd02440">
    <property type="entry name" value="AdoMet_MTases"/>
    <property type="match status" value="1"/>
</dbReference>
<dbReference type="GO" id="GO:0032259">
    <property type="term" value="P:methylation"/>
    <property type="evidence" value="ECO:0007669"/>
    <property type="project" value="UniProtKB-KW"/>
</dbReference>
<keyword evidence="1 4" id="KW-0489">Methyltransferase</keyword>
<feature type="domain" description="Methyltransferase" evidence="3">
    <location>
        <begin position="44"/>
        <end position="132"/>
    </location>
</feature>
<name>A0A9D2AXA3_9FIRM</name>
<reference evidence="4" key="1">
    <citation type="journal article" date="2021" name="PeerJ">
        <title>Extensive microbial diversity within the chicken gut microbiome revealed by metagenomics and culture.</title>
        <authorList>
            <person name="Gilroy R."/>
            <person name="Ravi A."/>
            <person name="Getino M."/>
            <person name="Pursley I."/>
            <person name="Horton D.L."/>
            <person name="Alikhan N.F."/>
            <person name="Baker D."/>
            <person name="Gharbi K."/>
            <person name="Hall N."/>
            <person name="Watson M."/>
            <person name="Adriaenssens E.M."/>
            <person name="Foster-Nyarko E."/>
            <person name="Jarju S."/>
            <person name="Secka A."/>
            <person name="Antonio M."/>
            <person name="Oren A."/>
            <person name="Chaudhuri R.R."/>
            <person name="La Ragione R."/>
            <person name="Hildebrand F."/>
            <person name="Pallen M.J."/>
        </authorList>
    </citation>
    <scope>NUCLEOTIDE SEQUENCE</scope>
    <source>
        <strain evidence="4">ChiGjej4B4-12881</strain>
    </source>
</reference>
<keyword evidence="2" id="KW-0808">Transferase</keyword>
<organism evidence="4 5">
    <name type="scientific">Candidatus Lachnoclostridium stercoripullorum</name>
    <dbReference type="NCBI Taxonomy" id="2838635"/>
    <lineage>
        <taxon>Bacteria</taxon>
        <taxon>Bacillati</taxon>
        <taxon>Bacillota</taxon>
        <taxon>Clostridia</taxon>
        <taxon>Lachnospirales</taxon>
        <taxon>Lachnospiraceae</taxon>
    </lineage>
</organism>
<reference evidence="4" key="2">
    <citation type="submission" date="2021-04" db="EMBL/GenBank/DDBJ databases">
        <authorList>
            <person name="Gilroy R."/>
        </authorList>
    </citation>
    <scope>NUCLEOTIDE SEQUENCE</scope>
    <source>
        <strain evidence="4">ChiGjej4B4-12881</strain>
    </source>
</reference>
<dbReference type="Pfam" id="PF13649">
    <property type="entry name" value="Methyltransf_25"/>
    <property type="match status" value="1"/>
</dbReference>
<dbReference type="PANTHER" id="PTHR43861">
    <property type="entry name" value="TRANS-ACONITATE 2-METHYLTRANSFERASE-RELATED"/>
    <property type="match status" value="1"/>
</dbReference>
<evidence type="ECO:0000256" key="1">
    <source>
        <dbReference type="ARBA" id="ARBA00022603"/>
    </source>
</evidence>
<dbReference type="EMBL" id="DXEU01000203">
    <property type="protein sequence ID" value="HIX53318.1"/>
    <property type="molecule type" value="Genomic_DNA"/>
</dbReference>
<evidence type="ECO:0000313" key="4">
    <source>
        <dbReference type="EMBL" id="HIX53318.1"/>
    </source>
</evidence>
<comment type="caution">
    <text evidence="4">The sequence shown here is derived from an EMBL/GenBank/DDBJ whole genome shotgun (WGS) entry which is preliminary data.</text>
</comment>
<accession>A0A9D2AXA3</accession>
<gene>
    <name evidence="4" type="ORF">IAA28_11025</name>
</gene>
<dbReference type="GO" id="GO:0008168">
    <property type="term" value="F:methyltransferase activity"/>
    <property type="evidence" value="ECO:0007669"/>
    <property type="project" value="UniProtKB-KW"/>
</dbReference>
<evidence type="ECO:0000313" key="5">
    <source>
        <dbReference type="Proteomes" id="UP000886780"/>
    </source>
</evidence>
<evidence type="ECO:0000256" key="2">
    <source>
        <dbReference type="ARBA" id="ARBA00022679"/>
    </source>
</evidence>
<proteinExistence type="predicted"/>
<dbReference type="Proteomes" id="UP000886780">
    <property type="component" value="Unassembled WGS sequence"/>
</dbReference>
<dbReference type="InterPro" id="IPR029063">
    <property type="entry name" value="SAM-dependent_MTases_sf"/>
</dbReference>
<evidence type="ECO:0000259" key="3">
    <source>
        <dbReference type="Pfam" id="PF13649"/>
    </source>
</evidence>
<sequence length="150" mass="16692">MGDTNGTVEYYDENADAFLSETVSVDFSETQGTFLRLLPREAVILDFGCGSGRDSLKFLREGFKVEAADGSVRMCRAAAALTGLSVRRMLFQELDEQEKYDGIWACSSILHLPRTELGDVLARMCTALKRDGIIYTSFKYGTDEKPILLL</sequence>
<dbReference type="AlphaFoldDB" id="A0A9D2AXA3"/>
<dbReference type="InterPro" id="IPR041698">
    <property type="entry name" value="Methyltransf_25"/>
</dbReference>
<dbReference type="PANTHER" id="PTHR43861:SF1">
    <property type="entry name" value="TRANS-ACONITATE 2-METHYLTRANSFERASE"/>
    <property type="match status" value="1"/>
</dbReference>
<dbReference type="SUPFAM" id="SSF53335">
    <property type="entry name" value="S-adenosyl-L-methionine-dependent methyltransferases"/>
    <property type="match status" value="1"/>
</dbReference>
<dbReference type="Gene3D" id="3.40.50.150">
    <property type="entry name" value="Vaccinia Virus protein VP39"/>
    <property type="match status" value="1"/>
</dbReference>
<protein>
    <submittedName>
        <fullName evidence="4">Class I SAM-dependent methyltransferase</fullName>
    </submittedName>
</protein>